<dbReference type="GO" id="GO:0004386">
    <property type="term" value="F:helicase activity"/>
    <property type="evidence" value="ECO:0007669"/>
    <property type="project" value="UniProtKB-KW"/>
</dbReference>
<evidence type="ECO:0000313" key="3">
    <source>
        <dbReference type="Proteomes" id="UP000693970"/>
    </source>
</evidence>
<keyword evidence="2" id="KW-0067">ATP-binding</keyword>
<dbReference type="Pfam" id="PF03457">
    <property type="entry name" value="HA"/>
    <property type="match status" value="1"/>
</dbReference>
<protein>
    <submittedName>
        <fullName evidence="2">Helicase domain protein</fullName>
    </submittedName>
</protein>
<evidence type="ECO:0000313" key="2">
    <source>
        <dbReference type="EMBL" id="KAG7340270.1"/>
    </source>
</evidence>
<keyword evidence="2" id="KW-0378">Hydrolase</keyword>
<keyword evidence="2" id="KW-0547">Nucleotide-binding</keyword>
<name>A0A9K3PAT4_9STRA</name>
<accession>A0A9K3PAT4</accession>
<dbReference type="AlphaFoldDB" id="A0A9K3PAT4"/>
<dbReference type="OrthoDB" id="58760at2759"/>
<feature type="domain" description="Helicase-associated" evidence="1">
    <location>
        <begin position="143"/>
        <end position="208"/>
    </location>
</feature>
<organism evidence="2 3">
    <name type="scientific">Nitzschia inconspicua</name>
    <dbReference type="NCBI Taxonomy" id="303405"/>
    <lineage>
        <taxon>Eukaryota</taxon>
        <taxon>Sar</taxon>
        <taxon>Stramenopiles</taxon>
        <taxon>Ochrophyta</taxon>
        <taxon>Bacillariophyta</taxon>
        <taxon>Bacillariophyceae</taxon>
        <taxon>Bacillariophycidae</taxon>
        <taxon>Bacillariales</taxon>
        <taxon>Bacillariaceae</taxon>
        <taxon>Nitzschia</taxon>
    </lineage>
</organism>
<keyword evidence="3" id="KW-1185">Reference proteome</keyword>
<keyword evidence="2" id="KW-0347">Helicase</keyword>
<gene>
    <name evidence="2" type="ORF">IV203_023813</name>
</gene>
<dbReference type="InterPro" id="IPR005114">
    <property type="entry name" value="Helicase_assoc"/>
</dbReference>
<reference evidence="2" key="1">
    <citation type="journal article" date="2021" name="Sci. Rep.">
        <title>Diploid genomic architecture of Nitzschia inconspicua, an elite biomass production diatom.</title>
        <authorList>
            <person name="Oliver A."/>
            <person name="Podell S."/>
            <person name="Pinowska A."/>
            <person name="Traller J.C."/>
            <person name="Smith S.R."/>
            <person name="McClure R."/>
            <person name="Beliaev A."/>
            <person name="Bohutskyi P."/>
            <person name="Hill E.A."/>
            <person name="Rabines A."/>
            <person name="Zheng H."/>
            <person name="Allen L.Z."/>
            <person name="Kuo A."/>
            <person name="Grigoriev I.V."/>
            <person name="Allen A.E."/>
            <person name="Hazlebeck D."/>
            <person name="Allen E.E."/>
        </authorList>
    </citation>
    <scope>NUCLEOTIDE SEQUENCE</scope>
    <source>
        <strain evidence="2">Hildebrandi</strain>
    </source>
</reference>
<reference evidence="2" key="2">
    <citation type="submission" date="2021-04" db="EMBL/GenBank/DDBJ databases">
        <authorList>
            <person name="Podell S."/>
        </authorList>
    </citation>
    <scope>NUCLEOTIDE SEQUENCE</scope>
    <source>
        <strain evidence="2">Hildebrandi</strain>
    </source>
</reference>
<comment type="caution">
    <text evidence="2">The sequence shown here is derived from an EMBL/GenBank/DDBJ whole genome shotgun (WGS) entry which is preliminary data.</text>
</comment>
<dbReference type="PANTHER" id="PTHR33418">
    <property type="entry name" value="HELICASE-ASSOCIATED"/>
    <property type="match status" value="1"/>
</dbReference>
<evidence type="ECO:0000259" key="1">
    <source>
        <dbReference type="Pfam" id="PF03457"/>
    </source>
</evidence>
<proteinExistence type="predicted"/>
<sequence length="212" mass="24337">MRSDGVPIGPLLDLVNLLSFLERAEEIATSASISYETCDALSFLERMPIRPDHAMTTHQQHSFKENSHKQMSNLTSMKTDQFSASGELNVSNVDPYVQNEPLDLDEGIISTMSPGSLSRELNFVPEDCPTVSPHNTGEFQTCQWEVRFQDLLLYRQEHGHVLVPHSYPPNQKLSRWIKRQRNEYKRKQMGQHSTLTKEREEKLSAVGFLFME</sequence>
<dbReference type="PANTHER" id="PTHR33418:SF1">
    <property type="entry name" value="HELICASE-ASSOCIATED DOMAIN-CONTAINING PROTEIN"/>
    <property type="match status" value="1"/>
</dbReference>
<dbReference type="Proteomes" id="UP000693970">
    <property type="component" value="Unassembled WGS sequence"/>
</dbReference>
<dbReference type="EMBL" id="JAGRRH010000027">
    <property type="protein sequence ID" value="KAG7340270.1"/>
    <property type="molecule type" value="Genomic_DNA"/>
</dbReference>